<evidence type="ECO:0000256" key="9">
    <source>
        <dbReference type="SAM" id="MobiDB-lite"/>
    </source>
</evidence>
<evidence type="ECO:0000256" key="7">
    <source>
        <dbReference type="ARBA" id="ARBA00023242"/>
    </source>
</evidence>
<feature type="compositionally biased region" description="Polar residues" evidence="9">
    <location>
        <begin position="32"/>
        <end position="41"/>
    </location>
</feature>
<gene>
    <name evidence="11" type="ORF">DFH94DRAFT_802659</name>
</gene>
<protein>
    <submittedName>
        <fullName evidence="11">Bromodomain-containing protein</fullName>
    </submittedName>
</protein>
<dbReference type="PANTHER" id="PTHR16062:SF19">
    <property type="entry name" value="PROTEIN POLYBROMO-1"/>
    <property type="match status" value="1"/>
</dbReference>
<keyword evidence="3" id="KW-0156">Chromatin regulator</keyword>
<reference evidence="11" key="2">
    <citation type="journal article" date="2020" name="Nat. Commun.">
        <title>Large-scale genome sequencing of mycorrhizal fungi provides insights into the early evolution of symbiotic traits.</title>
        <authorList>
            <person name="Miyauchi S."/>
            <person name="Kiss E."/>
            <person name="Kuo A."/>
            <person name="Drula E."/>
            <person name="Kohler A."/>
            <person name="Sanchez-Garcia M."/>
            <person name="Morin E."/>
            <person name="Andreopoulos B."/>
            <person name="Barry K.W."/>
            <person name="Bonito G."/>
            <person name="Buee M."/>
            <person name="Carver A."/>
            <person name="Chen C."/>
            <person name="Cichocki N."/>
            <person name="Clum A."/>
            <person name="Culley D."/>
            <person name="Crous P.W."/>
            <person name="Fauchery L."/>
            <person name="Girlanda M."/>
            <person name="Hayes R.D."/>
            <person name="Keri Z."/>
            <person name="LaButti K."/>
            <person name="Lipzen A."/>
            <person name="Lombard V."/>
            <person name="Magnuson J."/>
            <person name="Maillard F."/>
            <person name="Murat C."/>
            <person name="Nolan M."/>
            <person name="Ohm R.A."/>
            <person name="Pangilinan J."/>
            <person name="Pereira M.F."/>
            <person name="Perotto S."/>
            <person name="Peter M."/>
            <person name="Pfister S."/>
            <person name="Riley R."/>
            <person name="Sitrit Y."/>
            <person name="Stielow J.B."/>
            <person name="Szollosi G."/>
            <person name="Zifcakova L."/>
            <person name="Stursova M."/>
            <person name="Spatafora J.W."/>
            <person name="Tedersoo L."/>
            <person name="Vaario L.M."/>
            <person name="Yamada A."/>
            <person name="Yan M."/>
            <person name="Wang P."/>
            <person name="Xu J."/>
            <person name="Bruns T."/>
            <person name="Baldrian P."/>
            <person name="Vilgalys R."/>
            <person name="Dunand C."/>
            <person name="Henrissat B."/>
            <person name="Grigoriev I.V."/>
            <person name="Hibbett D."/>
            <person name="Nagy L.G."/>
            <person name="Martin F.M."/>
        </authorList>
    </citation>
    <scope>NUCLEOTIDE SEQUENCE</scope>
    <source>
        <strain evidence="11">Prilba</strain>
    </source>
</reference>
<evidence type="ECO:0000256" key="6">
    <source>
        <dbReference type="ARBA" id="ARBA00023163"/>
    </source>
</evidence>
<dbReference type="GO" id="GO:0003682">
    <property type="term" value="F:chromatin binding"/>
    <property type="evidence" value="ECO:0007669"/>
    <property type="project" value="TreeGrafter"/>
</dbReference>
<evidence type="ECO:0000256" key="8">
    <source>
        <dbReference type="PROSITE-ProRule" id="PRU00035"/>
    </source>
</evidence>
<comment type="caution">
    <text evidence="11">The sequence shown here is derived from an EMBL/GenBank/DDBJ whole genome shotgun (WGS) entry which is preliminary data.</text>
</comment>
<dbReference type="SUPFAM" id="SSF47370">
    <property type="entry name" value="Bromodomain"/>
    <property type="match status" value="1"/>
</dbReference>
<evidence type="ECO:0000256" key="5">
    <source>
        <dbReference type="ARBA" id="ARBA00023117"/>
    </source>
</evidence>
<dbReference type="PROSITE" id="PS50014">
    <property type="entry name" value="BROMODOMAIN_2"/>
    <property type="match status" value="1"/>
</dbReference>
<keyword evidence="6" id="KW-0804">Transcription</keyword>
<sequence length="161" mass="18517">MSEGGRGCGRKGKARVNEGDFKPANCKRKHSMNNNSMSVTPSVMDEDSEEDNRDKKQRKVKTLELSMAVKKRMKKTFNECYKAIMNCTDENGCKQCDLFCEPLDKREYPDYYCIIALPIALSHICKCINTNQYKTVTAFCNDVQLMFTNAQCHRCLRDDNE</sequence>
<dbReference type="AlphaFoldDB" id="A0A9P5T6T9"/>
<evidence type="ECO:0000256" key="1">
    <source>
        <dbReference type="ARBA" id="ARBA00004123"/>
    </source>
</evidence>
<dbReference type="GO" id="GO:0006338">
    <property type="term" value="P:chromatin remodeling"/>
    <property type="evidence" value="ECO:0007669"/>
    <property type="project" value="InterPro"/>
</dbReference>
<reference evidence="11" key="1">
    <citation type="submission" date="2019-10" db="EMBL/GenBank/DDBJ databases">
        <authorList>
            <consortium name="DOE Joint Genome Institute"/>
            <person name="Kuo A."/>
            <person name="Miyauchi S."/>
            <person name="Kiss E."/>
            <person name="Drula E."/>
            <person name="Kohler A."/>
            <person name="Sanchez-Garcia M."/>
            <person name="Andreopoulos B."/>
            <person name="Barry K.W."/>
            <person name="Bonito G."/>
            <person name="Buee M."/>
            <person name="Carver A."/>
            <person name="Chen C."/>
            <person name="Cichocki N."/>
            <person name="Clum A."/>
            <person name="Culley D."/>
            <person name="Crous P.W."/>
            <person name="Fauchery L."/>
            <person name="Girlanda M."/>
            <person name="Hayes R."/>
            <person name="Keri Z."/>
            <person name="LaButti K."/>
            <person name="Lipzen A."/>
            <person name="Lombard V."/>
            <person name="Magnuson J."/>
            <person name="Maillard F."/>
            <person name="Morin E."/>
            <person name="Murat C."/>
            <person name="Nolan M."/>
            <person name="Ohm R."/>
            <person name="Pangilinan J."/>
            <person name="Pereira M."/>
            <person name="Perotto S."/>
            <person name="Peter M."/>
            <person name="Riley R."/>
            <person name="Sitrit Y."/>
            <person name="Stielow B."/>
            <person name="Szollosi G."/>
            <person name="Zifcakova L."/>
            <person name="Stursova M."/>
            <person name="Spatafora J.W."/>
            <person name="Tedersoo L."/>
            <person name="Vaario L.-M."/>
            <person name="Yamada A."/>
            <person name="Yan M."/>
            <person name="Wang P."/>
            <person name="Xu J."/>
            <person name="Bruns T."/>
            <person name="Baldrian P."/>
            <person name="Vilgalys R."/>
            <person name="Henrissat B."/>
            <person name="Grigoriev I.V."/>
            <person name="Hibbett D."/>
            <person name="Nagy L.G."/>
            <person name="Martin F.M."/>
        </authorList>
    </citation>
    <scope>NUCLEOTIDE SEQUENCE</scope>
    <source>
        <strain evidence="11">Prilba</strain>
    </source>
</reference>
<dbReference type="InterPro" id="IPR001487">
    <property type="entry name" value="Bromodomain"/>
</dbReference>
<proteinExistence type="predicted"/>
<keyword evidence="5 8" id="KW-0103">Bromodomain</keyword>
<evidence type="ECO:0000256" key="2">
    <source>
        <dbReference type="ARBA" id="ARBA00022737"/>
    </source>
</evidence>
<dbReference type="SMART" id="SM00297">
    <property type="entry name" value="BROMO"/>
    <property type="match status" value="1"/>
</dbReference>
<dbReference type="GO" id="GO:0006368">
    <property type="term" value="P:transcription elongation by RNA polymerase II"/>
    <property type="evidence" value="ECO:0007669"/>
    <property type="project" value="TreeGrafter"/>
</dbReference>
<evidence type="ECO:0000256" key="3">
    <source>
        <dbReference type="ARBA" id="ARBA00022853"/>
    </source>
</evidence>
<dbReference type="InterPro" id="IPR036427">
    <property type="entry name" value="Bromodomain-like_sf"/>
</dbReference>
<evidence type="ECO:0000313" key="12">
    <source>
        <dbReference type="Proteomes" id="UP000759537"/>
    </source>
</evidence>
<evidence type="ECO:0000313" key="11">
    <source>
        <dbReference type="EMBL" id="KAF8477619.1"/>
    </source>
</evidence>
<feature type="region of interest" description="Disordered" evidence="9">
    <location>
        <begin position="1"/>
        <end position="59"/>
    </location>
</feature>
<feature type="domain" description="Bromo" evidence="10">
    <location>
        <begin position="91"/>
        <end position="151"/>
    </location>
</feature>
<dbReference type="Gene3D" id="1.20.920.10">
    <property type="entry name" value="Bromodomain-like"/>
    <property type="match status" value="1"/>
</dbReference>
<keyword evidence="2" id="KW-0677">Repeat</keyword>
<dbReference type="Pfam" id="PF00439">
    <property type="entry name" value="Bromodomain"/>
    <property type="match status" value="1"/>
</dbReference>
<comment type="subcellular location">
    <subcellularLocation>
        <location evidence="1">Nucleus</location>
    </subcellularLocation>
</comment>
<dbReference type="InterPro" id="IPR037382">
    <property type="entry name" value="Rsc/polybromo"/>
</dbReference>
<evidence type="ECO:0000259" key="10">
    <source>
        <dbReference type="PROSITE" id="PS50014"/>
    </source>
</evidence>
<evidence type="ECO:0000256" key="4">
    <source>
        <dbReference type="ARBA" id="ARBA00023015"/>
    </source>
</evidence>
<dbReference type="PANTHER" id="PTHR16062">
    <property type="entry name" value="SWI/SNF-RELATED"/>
    <property type="match status" value="1"/>
</dbReference>
<dbReference type="GO" id="GO:0016586">
    <property type="term" value="C:RSC-type complex"/>
    <property type="evidence" value="ECO:0007669"/>
    <property type="project" value="InterPro"/>
</dbReference>
<keyword evidence="4" id="KW-0805">Transcription regulation</keyword>
<accession>A0A9P5T6T9</accession>
<dbReference type="PRINTS" id="PR00503">
    <property type="entry name" value="BROMODOMAIN"/>
</dbReference>
<dbReference type="Proteomes" id="UP000759537">
    <property type="component" value="Unassembled WGS sequence"/>
</dbReference>
<keyword evidence="7" id="KW-0539">Nucleus</keyword>
<keyword evidence="12" id="KW-1185">Reference proteome</keyword>
<dbReference type="OrthoDB" id="6017at2759"/>
<name>A0A9P5T6T9_9AGAM</name>
<dbReference type="EMBL" id="WHVB01000013">
    <property type="protein sequence ID" value="KAF8477619.1"/>
    <property type="molecule type" value="Genomic_DNA"/>
</dbReference>
<organism evidence="11 12">
    <name type="scientific">Russula ochroleuca</name>
    <dbReference type="NCBI Taxonomy" id="152965"/>
    <lineage>
        <taxon>Eukaryota</taxon>
        <taxon>Fungi</taxon>
        <taxon>Dikarya</taxon>
        <taxon>Basidiomycota</taxon>
        <taxon>Agaricomycotina</taxon>
        <taxon>Agaricomycetes</taxon>
        <taxon>Russulales</taxon>
        <taxon>Russulaceae</taxon>
        <taxon>Russula</taxon>
    </lineage>
</organism>